<dbReference type="GO" id="GO:0016709">
    <property type="term" value="F:oxidoreductase activity, acting on paired donors, with incorporation or reduction of molecular oxygen, NAD(P)H as one donor, and incorporation of one atom of oxygen"/>
    <property type="evidence" value="ECO:0007669"/>
    <property type="project" value="UniProtKB-ARBA"/>
</dbReference>
<gene>
    <name evidence="8" type="ORF">AUR04nite_07360</name>
</gene>
<evidence type="ECO:0000256" key="1">
    <source>
        <dbReference type="ARBA" id="ARBA00001974"/>
    </source>
</evidence>
<keyword evidence="4" id="KW-0274">FAD</keyword>
<keyword evidence="7 8" id="KW-0503">Monooxygenase</keyword>
<keyword evidence="6" id="KW-0560">Oxidoreductase</keyword>
<dbReference type="EMBL" id="BJNY01000003">
    <property type="protein sequence ID" value="GED05204.1"/>
    <property type="molecule type" value="Genomic_DNA"/>
</dbReference>
<organism evidence="8 9">
    <name type="scientific">Glutamicibacter uratoxydans</name>
    <name type="common">Arthrobacter uratoxydans</name>
    <dbReference type="NCBI Taxonomy" id="43667"/>
    <lineage>
        <taxon>Bacteria</taxon>
        <taxon>Bacillati</taxon>
        <taxon>Actinomycetota</taxon>
        <taxon>Actinomycetes</taxon>
        <taxon>Micrococcales</taxon>
        <taxon>Micrococcaceae</taxon>
        <taxon>Glutamicibacter</taxon>
    </lineage>
</organism>
<name>A0A4Y4DMU8_GLUUR</name>
<dbReference type="SUPFAM" id="SSF51905">
    <property type="entry name" value="FAD/NAD(P)-binding domain"/>
    <property type="match status" value="3"/>
</dbReference>
<evidence type="ECO:0000256" key="3">
    <source>
        <dbReference type="ARBA" id="ARBA00022630"/>
    </source>
</evidence>
<evidence type="ECO:0000256" key="6">
    <source>
        <dbReference type="ARBA" id="ARBA00023002"/>
    </source>
</evidence>
<dbReference type="Gene3D" id="3.50.50.60">
    <property type="entry name" value="FAD/NAD(P)-binding domain"/>
    <property type="match status" value="2"/>
</dbReference>
<keyword evidence="9" id="KW-1185">Reference proteome</keyword>
<dbReference type="Proteomes" id="UP000316612">
    <property type="component" value="Unassembled WGS sequence"/>
</dbReference>
<dbReference type="InterPro" id="IPR050775">
    <property type="entry name" value="FAD-binding_Monooxygenases"/>
</dbReference>
<evidence type="ECO:0000256" key="2">
    <source>
        <dbReference type="ARBA" id="ARBA00010139"/>
    </source>
</evidence>
<dbReference type="Pfam" id="PF13738">
    <property type="entry name" value="Pyr_redox_3"/>
    <property type="match status" value="1"/>
</dbReference>
<dbReference type="InterPro" id="IPR036188">
    <property type="entry name" value="FAD/NAD-bd_sf"/>
</dbReference>
<evidence type="ECO:0000256" key="4">
    <source>
        <dbReference type="ARBA" id="ARBA00022827"/>
    </source>
</evidence>
<evidence type="ECO:0000256" key="7">
    <source>
        <dbReference type="ARBA" id="ARBA00023033"/>
    </source>
</evidence>
<keyword evidence="3" id="KW-0285">Flavoprotein</keyword>
<protein>
    <submittedName>
        <fullName evidence="8">Cyclohexanone monooxygenase</fullName>
    </submittedName>
</protein>
<accession>A0A4Y4DMU8</accession>
<sequence>MIDAIVIGGGFAGIYAVHSLKARGLSAQGFETGDDVGGTWYWNRYPGARCDVESLDYQYGFDAQVNEGWEWSERYATQPEILRYARWAADKLDVRGSFKFNTTVVSAEFVEDHWRLATDAGEVFTAGYVIAASGSISAASVPPFEGAEKFQGLSLHPGRWPAGGVDLSGKRVAVIGVGSSGVQLIPEVAAQCAQLTVYQRTPAYTLPARNRPLYEDELIRARATAAQLVEARKESQAGMSSGYTTQKLMETAEPERTRRLDDAWKLGGNLFLTTFIDATYDEQANEELAGYVRQRIAQTVADPQLAEKLTPRDYPIGAKRIVTDTNFLSTFNREHVDLVDVRQDPIEQITEHGIRTRDGEREYDVIIYATGYDNLTGALTRVDYRGVDGRSLREHWADGARTYLGLMAAGFPNLFMITGPQSPSVLVNMIAAIEQHVDWAVQAIADLGAGASIEPRGELEDEWAAEVETALSYTLYAKAKSWYRGQNIEGKPTRTLVYAGGLANYRQRCAEEAAQGYPGFIVRVPQHAAE</sequence>
<proteinExistence type="inferred from homology"/>
<dbReference type="PANTHER" id="PTHR43098">
    <property type="entry name" value="L-ORNITHINE N(5)-MONOOXYGENASE-RELATED"/>
    <property type="match status" value="1"/>
</dbReference>
<dbReference type="AlphaFoldDB" id="A0A4Y4DMU8"/>
<dbReference type="RefSeq" id="WP_141362052.1">
    <property type="nucleotide sequence ID" value="NZ_BAAAJL010000001.1"/>
</dbReference>
<comment type="similarity">
    <text evidence="2">Belongs to the FAD-binding monooxygenase family.</text>
</comment>
<evidence type="ECO:0000313" key="8">
    <source>
        <dbReference type="EMBL" id="GED05204.1"/>
    </source>
</evidence>
<comment type="cofactor">
    <cofactor evidence="1">
        <name>FAD</name>
        <dbReference type="ChEBI" id="CHEBI:57692"/>
    </cofactor>
</comment>
<keyword evidence="5" id="KW-0521">NADP</keyword>
<dbReference type="PANTHER" id="PTHR43098:SF3">
    <property type="entry name" value="L-ORNITHINE N(5)-MONOOXYGENASE-RELATED"/>
    <property type="match status" value="1"/>
</dbReference>
<evidence type="ECO:0000256" key="5">
    <source>
        <dbReference type="ARBA" id="ARBA00022857"/>
    </source>
</evidence>
<comment type="caution">
    <text evidence="8">The sequence shown here is derived from an EMBL/GenBank/DDBJ whole genome shotgun (WGS) entry which is preliminary data.</text>
</comment>
<dbReference type="PRINTS" id="PR00411">
    <property type="entry name" value="PNDRDTASEI"/>
</dbReference>
<reference evidence="8 9" key="1">
    <citation type="submission" date="2019-06" db="EMBL/GenBank/DDBJ databases">
        <title>Whole genome shotgun sequence of Glutamicibacter uratoxydans NBRC 15515.</title>
        <authorList>
            <person name="Hosoyama A."/>
            <person name="Uohara A."/>
            <person name="Ohji S."/>
            <person name="Ichikawa N."/>
        </authorList>
    </citation>
    <scope>NUCLEOTIDE SEQUENCE [LARGE SCALE GENOMIC DNA]</scope>
    <source>
        <strain evidence="8 9">NBRC 15515</strain>
    </source>
</reference>
<dbReference type="OrthoDB" id="5168853at2"/>
<evidence type="ECO:0000313" key="9">
    <source>
        <dbReference type="Proteomes" id="UP000316612"/>
    </source>
</evidence>